<gene>
    <name evidence="1" type="ORF">FJM51_00355</name>
</gene>
<dbReference type="Pfam" id="PF03567">
    <property type="entry name" value="Sulfotransfer_2"/>
    <property type="match status" value="1"/>
</dbReference>
<accession>A0A501WY99</accession>
<protein>
    <submittedName>
        <fullName evidence="1">Sulfotransferase family protein</fullName>
    </submittedName>
</protein>
<dbReference type="OrthoDB" id="288532at2"/>
<sequence length="245" mass="28065">MIVSHARKFIFLKTHKTAGTSLEIALSKYCGPEDILTPIASDEGIRREIAGIGAQNYGRPISQYGPGHYYARFIRREIPAAYTEHMRAVDARERLGEKVWNAYFKFTIVRNPFDRILSRYHWTMKTRPHLAARWGVTDLGSFIRYRADYVNENWLTYTSGDRLLVDDTVRYEHREEDLARISERIGLDHNLHEDMSRINAKGSFRPKAERSESLLGPGEIALVRGLCAAEIARFGYEPMGARSAA</sequence>
<evidence type="ECO:0000313" key="2">
    <source>
        <dbReference type="Proteomes" id="UP000319255"/>
    </source>
</evidence>
<dbReference type="Proteomes" id="UP000319255">
    <property type="component" value="Unassembled WGS sequence"/>
</dbReference>
<dbReference type="GO" id="GO:0008146">
    <property type="term" value="F:sulfotransferase activity"/>
    <property type="evidence" value="ECO:0007669"/>
    <property type="project" value="InterPro"/>
</dbReference>
<dbReference type="InterPro" id="IPR005331">
    <property type="entry name" value="Sulfotransferase"/>
</dbReference>
<dbReference type="Gene3D" id="3.40.50.300">
    <property type="entry name" value="P-loop containing nucleotide triphosphate hydrolases"/>
    <property type="match status" value="1"/>
</dbReference>
<dbReference type="AlphaFoldDB" id="A0A501WY99"/>
<name>A0A501WY99_9RHOB</name>
<evidence type="ECO:0000313" key="1">
    <source>
        <dbReference type="EMBL" id="TPE53540.1"/>
    </source>
</evidence>
<comment type="caution">
    <text evidence="1">The sequence shown here is derived from an EMBL/GenBank/DDBJ whole genome shotgun (WGS) entry which is preliminary data.</text>
</comment>
<reference evidence="1 2" key="1">
    <citation type="submission" date="2019-06" db="EMBL/GenBank/DDBJ databases">
        <title>A novel bacterium of genus Amaricoccus, isolated from marine sediment.</title>
        <authorList>
            <person name="Huang H."/>
            <person name="Mo K."/>
            <person name="Hu Y."/>
        </authorList>
    </citation>
    <scope>NUCLEOTIDE SEQUENCE [LARGE SCALE GENOMIC DNA]</scope>
    <source>
        <strain evidence="1 2">HB172011</strain>
    </source>
</reference>
<organism evidence="1 2">
    <name type="scientific">Amaricoccus solimangrovi</name>
    <dbReference type="NCBI Taxonomy" id="2589815"/>
    <lineage>
        <taxon>Bacteria</taxon>
        <taxon>Pseudomonadati</taxon>
        <taxon>Pseudomonadota</taxon>
        <taxon>Alphaproteobacteria</taxon>
        <taxon>Rhodobacterales</taxon>
        <taxon>Paracoccaceae</taxon>
        <taxon>Amaricoccus</taxon>
    </lineage>
</organism>
<dbReference type="RefSeq" id="WP_140452118.1">
    <property type="nucleotide sequence ID" value="NZ_VFRP01000001.1"/>
</dbReference>
<dbReference type="InterPro" id="IPR027417">
    <property type="entry name" value="P-loop_NTPase"/>
</dbReference>
<proteinExistence type="predicted"/>
<dbReference type="GO" id="GO:0016020">
    <property type="term" value="C:membrane"/>
    <property type="evidence" value="ECO:0007669"/>
    <property type="project" value="InterPro"/>
</dbReference>
<keyword evidence="1" id="KW-0808">Transferase</keyword>
<dbReference type="EMBL" id="VFRP01000001">
    <property type="protein sequence ID" value="TPE53540.1"/>
    <property type="molecule type" value="Genomic_DNA"/>
</dbReference>
<keyword evidence="2" id="KW-1185">Reference proteome</keyword>
<dbReference type="SUPFAM" id="SSF52540">
    <property type="entry name" value="P-loop containing nucleoside triphosphate hydrolases"/>
    <property type="match status" value="1"/>
</dbReference>